<dbReference type="InterPro" id="IPR000989">
    <property type="entry name" value="Rep"/>
</dbReference>
<evidence type="ECO:0000313" key="3">
    <source>
        <dbReference type="EMBL" id="OIQ88389.1"/>
    </source>
</evidence>
<keyword evidence="1" id="KW-0235">DNA replication</keyword>
<dbReference type="GO" id="GO:0006260">
    <property type="term" value="P:DNA replication"/>
    <property type="evidence" value="ECO:0007669"/>
    <property type="project" value="UniProtKB-KW"/>
</dbReference>
<evidence type="ECO:0000256" key="1">
    <source>
        <dbReference type="ARBA" id="ARBA00022705"/>
    </source>
</evidence>
<name>A0A1J5RJS8_9ZZZZ</name>
<protein>
    <submittedName>
        <fullName evidence="3">Replication protein</fullName>
    </submittedName>
</protein>
<dbReference type="EMBL" id="MLJW01000374">
    <property type="protein sequence ID" value="OIQ88389.1"/>
    <property type="molecule type" value="Genomic_DNA"/>
</dbReference>
<dbReference type="Pfam" id="PF01446">
    <property type="entry name" value="Rep_1"/>
    <property type="match status" value="1"/>
</dbReference>
<organism evidence="3">
    <name type="scientific">mine drainage metagenome</name>
    <dbReference type="NCBI Taxonomy" id="410659"/>
    <lineage>
        <taxon>unclassified sequences</taxon>
        <taxon>metagenomes</taxon>
        <taxon>ecological metagenomes</taxon>
    </lineage>
</organism>
<dbReference type="GO" id="GO:0003677">
    <property type="term" value="F:DNA binding"/>
    <property type="evidence" value="ECO:0007669"/>
    <property type="project" value="InterPro"/>
</dbReference>
<feature type="compositionally biased region" description="Basic and acidic residues" evidence="2">
    <location>
        <begin position="60"/>
        <end position="76"/>
    </location>
</feature>
<feature type="region of interest" description="Disordered" evidence="2">
    <location>
        <begin position="1"/>
        <end position="80"/>
    </location>
</feature>
<feature type="compositionally biased region" description="Gly residues" evidence="2">
    <location>
        <begin position="40"/>
        <end position="55"/>
    </location>
</feature>
<sequence>MSRPDRSTPRRVSRATTSPKDSRAGVLPGSGPSAREARGEGGPVGAIGEGDGAGRPLGTAKDRKLIDASPASERRVSPRTAVRDAMQSARACVPEGFKNLTFCGRTTAKSQVWRSYDPVTRRVSAWISGLATCKLTWACPSCGSAHAYASQKMLERSMQGWRSLGPDHRLALMTLTVRHDLRRPLAESLSVLLRAFTLFANSRTMRRLKKDGTVFGYYRALEITYGATSGWHPHIHVLVFTSDMAALDREWRTEKDGDNVTHGLKVEWGNALNKASEELGVQRRLGAMQRHQDLREASVEDAGRIAGYLTKDGTKWSVAAEMTRLDVKEGRVENQSPRQILVAAGNGDLGALALWHEFVRGTKGVHHIEASYYDFKNRVRITTYLHELAIRQDVREGNIKQGVGDDPRAVANREALDAQDLAFALLSDTEKSEYLRRDLEAEEAAARAERLFGPVASFERSEDLSGKDGRITVEELNRDPRLLHELLATIEATDDPDQAKQVARQFILERGLPLGIGEHRSRVVREKDDSRAGWRERRNLLEVRLMDQGVDEDEIVERLEEFDDTHKPFDRNAFAIKANRRVRASAARAKREKLASEARASALAAVRDAFAAGYRGAGMSEEEIAAFEVEFDNVNADENMSL</sequence>
<comment type="caution">
    <text evidence="3">The sequence shown here is derived from an EMBL/GenBank/DDBJ whole genome shotgun (WGS) entry which is preliminary data.</text>
</comment>
<accession>A0A1J5RJS8</accession>
<reference evidence="3" key="1">
    <citation type="submission" date="2016-10" db="EMBL/GenBank/DDBJ databases">
        <title>Sequence of Gallionella enrichment culture.</title>
        <authorList>
            <person name="Poehlein A."/>
            <person name="Muehling M."/>
            <person name="Daniel R."/>
        </authorList>
    </citation>
    <scope>NUCLEOTIDE SEQUENCE</scope>
</reference>
<dbReference type="AlphaFoldDB" id="A0A1J5RJS8"/>
<gene>
    <name evidence="3" type="ORF">GALL_297420</name>
</gene>
<proteinExistence type="predicted"/>
<evidence type="ECO:0000256" key="2">
    <source>
        <dbReference type="SAM" id="MobiDB-lite"/>
    </source>
</evidence>